<keyword evidence="6" id="KW-0808">Transferase</keyword>
<dbReference type="PIRSF" id="PIRSF000498">
    <property type="entry name" value="Riboflavin_syn_A"/>
    <property type="match status" value="1"/>
</dbReference>
<keyword evidence="5" id="KW-0686">Riboflavin biosynthesis</keyword>
<dbReference type="InterPro" id="IPR026017">
    <property type="entry name" value="Lumazine-bd_dom"/>
</dbReference>
<dbReference type="NCBIfam" id="NF006767">
    <property type="entry name" value="PRK09289.1"/>
    <property type="match status" value="1"/>
</dbReference>
<dbReference type="PANTHER" id="PTHR21098">
    <property type="entry name" value="RIBOFLAVIN SYNTHASE ALPHA CHAIN"/>
    <property type="match status" value="1"/>
</dbReference>
<dbReference type="GO" id="GO:0009231">
    <property type="term" value="P:riboflavin biosynthetic process"/>
    <property type="evidence" value="ECO:0007669"/>
    <property type="project" value="UniProtKB-KW"/>
</dbReference>
<feature type="domain" description="Lumazine-binding" evidence="8">
    <location>
        <begin position="1"/>
        <end position="96"/>
    </location>
</feature>
<evidence type="ECO:0000256" key="4">
    <source>
        <dbReference type="ARBA" id="ARBA00013950"/>
    </source>
</evidence>
<evidence type="ECO:0000256" key="6">
    <source>
        <dbReference type="ARBA" id="ARBA00022679"/>
    </source>
</evidence>
<dbReference type="InterPro" id="IPR001783">
    <property type="entry name" value="Lumazine-bd"/>
</dbReference>
<dbReference type="CDD" id="cd00402">
    <property type="entry name" value="Riboflavin_synthase_like"/>
    <property type="match status" value="1"/>
</dbReference>
<dbReference type="InterPro" id="IPR017938">
    <property type="entry name" value="Riboflavin_synthase-like_b-brl"/>
</dbReference>
<dbReference type="EC" id="2.5.1.9" evidence="3"/>
<organism evidence="9">
    <name type="scientific">freshwater metagenome</name>
    <dbReference type="NCBI Taxonomy" id="449393"/>
    <lineage>
        <taxon>unclassified sequences</taxon>
        <taxon>metagenomes</taxon>
        <taxon>ecological metagenomes</taxon>
    </lineage>
</organism>
<dbReference type="GO" id="GO:0004746">
    <property type="term" value="F:riboflavin synthase activity"/>
    <property type="evidence" value="ECO:0007669"/>
    <property type="project" value="UniProtKB-EC"/>
</dbReference>
<evidence type="ECO:0000256" key="5">
    <source>
        <dbReference type="ARBA" id="ARBA00022619"/>
    </source>
</evidence>
<evidence type="ECO:0000256" key="1">
    <source>
        <dbReference type="ARBA" id="ARBA00002803"/>
    </source>
</evidence>
<dbReference type="PANTHER" id="PTHR21098:SF0">
    <property type="entry name" value="RIBOFLAVIN SYNTHASE"/>
    <property type="match status" value="1"/>
</dbReference>
<dbReference type="EMBL" id="CAEZXP010000001">
    <property type="protein sequence ID" value="CAB4691026.1"/>
    <property type="molecule type" value="Genomic_DNA"/>
</dbReference>
<dbReference type="InterPro" id="IPR023366">
    <property type="entry name" value="ATP_synth_asu-like_sf"/>
</dbReference>
<reference evidence="9" key="1">
    <citation type="submission" date="2020-05" db="EMBL/GenBank/DDBJ databases">
        <authorList>
            <person name="Chiriac C."/>
            <person name="Salcher M."/>
            <person name="Ghai R."/>
            <person name="Kavagutti S V."/>
        </authorList>
    </citation>
    <scope>NUCLEOTIDE SEQUENCE</scope>
</reference>
<gene>
    <name evidence="9" type="ORF">UFOPK2399_00717</name>
</gene>
<comment type="function">
    <text evidence="1">Catalyzes the dismutation of two molecules of 6,7-dimethyl-8-ribityllumazine, resulting in the formation of riboflavin and 5-amino-6-(D-ribitylamino)uracil.</text>
</comment>
<evidence type="ECO:0000256" key="7">
    <source>
        <dbReference type="ARBA" id="ARBA00022737"/>
    </source>
</evidence>
<dbReference type="Pfam" id="PF00677">
    <property type="entry name" value="Lum_binding"/>
    <property type="match status" value="2"/>
</dbReference>
<dbReference type="NCBIfam" id="TIGR00187">
    <property type="entry name" value="ribE"/>
    <property type="match status" value="1"/>
</dbReference>
<accession>A0A6J6NXI0</accession>
<protein>
    <recommendedName>
        <fullName evidence="4">Riboflavin synthase</fullName>
        <ecNumber evidence="3">2.5.1.9</ecNumber>
    </recommendedName>
</protein>
<evidence type="ECO:0000313" key="9">
    <source>
        <dbReference type="EMBL" id="CAB4691026.1"/>
    </source>
</evidence>
<proteinExistence type="predicted"/>
<dbReference type="FunFam" id="2.40.30.20:FF:000004">
    <property type="entry name" value="Riboflavin synthase, alpha subunit"/>
    <property type="match status" value="1"/>
</dbReference>
<comment type="pathway">
    <text evidence="2">Cofactor biosynthesis; riboflavin biosynthesis; riboflavin from 2-hydroxy-3-oxobutyl phosphate and 5-amino-6-(D-ribitylamino)uracil: step 2/2.</text>
</comment>
<name>A0A6J6NXI0_9ZZZZ</name>
<evidence type="ECO:0000256" key="3">
    <source>
        <dbReference type="ARBA" id="ARBA00012827"/>
    </source>
</evidence>
<keyword evidence="7" id="KW-0677">Repeat</keyword>
<dbReference type="Gene3D" id="2.40.30.20">
    <property type="match status" value="2"/>
</dbReference>
<dbReference type="PROSITE" id="PS51177">
    <property type="entry name" value="LUMAZINE_BIND"/>
    <property type="match status" value="2"/>
</dbReference>
<sequence>MFTGIVREVGVVAAVAGGEAGVRLTVAAPVTASGIVLGGSVAISGVCLTAVGIGDRELVFEAVPETLARTSLGSLVAGSRVNIEPALLAGEPLGGHYVQGHVDGVGTVRSVTPEGDGVRIGFTVPADLLRYVAFKGSITIEGVSLTVAALDATGLEVALIPHTLEATTLSGLVVGDPVNLEVDVLAKYVERMTSVTASSTPSAS</sequence>
<dbReference type="AlphaFoldDB" id="A0A6J6NXI0"/>
<evidence type="ECO:0000259" key="8">
    <source>
        <dbReference type="PROSITE" id="PS51177"/>
    </source>
</evidence>
<dbReference type="SUPFAM" id="SSF63380">
    <property type="entry name" value="Riboflavin synthase domain-like"/>
    <property type="match status" value="2"/>
</dbReference>
<feature type="domain" description="Lumazine-binding" evidence="8">
    <location>
        <begin position="97"/>
        <end position="193"/>
    </location>
</feature>
<evidence type="ECO:0000256" key="2">
    <source>
        <dbReference type="ARBA" id="ARBA00004887"/>
    </source>
</evidence>